<gene>
    <name evidence="2" type="ORF">FISHEDRAFT_29202</name>
</gene>
<feature type="non-terminal residue" evidence="2">
    <location>
        <position position="1"/>
    </location>
</feature>
<dbReference type="InterPro" id="IPR003618">
    <property type="entry name" value="TFIIS_cen_dom"/>
</dbReference>
<keyword evidence="3" id="KW-1185">Reference proteome</keyword>
<proteinExistence type="predicted"/>
<dbReference type="SMART" id="SM00510">
    <property type="entry name" value="TFS2M"/>
    <property type="match status" value="1"/>
</dbReference>
<dbReference type="GO" id="GO:0006351">
    <property type="term" value="P:DNA-templated transcription"/>
    <property type="evidence" value="ECO:0007669"/>
    <property type="project" value="InterPro"/>
</dbReference>
<evidence type="ECO:0000313" key="3">
    <source>
        <dbReference type="Proteomes" id="UP000054144"/>
    </source>
</evidence>
<feature type="domain" description="TFIIS central" evidence="1">
    <location>
        <begin position="8"/>
        <end position="148"/>
    </location>
</feature>
<dbReference type="EMBL" id="KN881647">
    <property type="protein sequence ID" value="KIY51834.1"/>
    <property type="molecule type" value="Genomic_DNA"/>
</dbReference>
<dbReference type="InterPro" id="IPR036575">
    <property type="entry name" value="TFIIS_cen_dom_sf"/>
</dbReference>
<accession>A0A0D7AJA2</accession>
<dbReference type="Pfam" id="PF07500">
    <property type="entry name" value="TFIIS_M"/>
    <property type="match status" value="1"/>
</dbReference>
<evidence type="ECO:0000259" key="1">
    <source>
        <dbReference type="PROSITE" id="PS51321"/>
    </source>
</evidence>
<dbReference type="SUPFAM" id="SSF46942">
    <property type="entry name" value="Elongation factor TFIIS domain 2"/>
    <property type="match status" value="1"/>
</dbReference>
<protein>
    <recommendedName>
        <fullName evidence="1">TFIIS central domain-containing protein</fullName>
    </recommendedName>
</protein>
<evidence type="ECO:0000313" key="2">
    <source>
        <dbReference type="EMBL" id="KIY51834.1"/>
    </source>
</evidence>
<sequence>SVASDDPTRKYCLGKFVEIFSDVFARYACEADESRVPSDEENGQAEKRARHFATELEQAVYDIYSEPDKSGQFHAGAKYKDRFRMLQFNLSKKDRVQLHKRIVSGQISPKEISLMSSTDLADEGTKQSIKMAEKEALEHSILQKTTAPHAKIT</sequence>
<dbReference type="PROSITE" id="PS51321">
    <property type="entry name" value="TFIIS_CENTRAL"/>
    <property type="match status" value="1"/>
</dbReference>
<dbReference type="Proteomes" id="UP000054144">
    <property type="component" value="Unassembled WGS sequence"/>
</dbReference>
<dbReference type="OrthoDB" id="436852at2759"/>
<organism evidence="2 3">
    <name type="scientific">Fistulina hepatica ATCC 64428</name>
    <dbReference type="NCBI Taxonomy" id="1128425"/>
    <lineage>
        <taxon>Eukaryota</taxon>
        <taxon>Fungi</taxon>
        <taxon>Dikarya</taxon>
        <taxon>Basidiomycota</taxon>
        <taxon>Agaricomycotina</taxon>
        <taxon>Agaricomycetes</taxon>
        <taxon>Agaricomycetidae</taxon>
        <taxon>Agaricales</taxon>
        <taxon>Fistulinaceae</taxon>
        <taxon>Fistulina</taxon>
    </lineage>
</organism>
<dbReference type="Gene3D" id="1.10.472.30">
    <property type="entry name" value="Transcription elongation factor S-II, central domain"/>
    <property type="match status" value="1"/>
</dbReference>
<reference evidence="2 3" key="1">
    <citation type="journal article" date="2015" name="Fungal Genet. Biol.">
        <title>Evolution of novel wood decay mechanisms in Agaricales revealed by the genome sequences of Fistulina hepatica and Cylindrobasidium torrendii.</title>
        <authorList>
            <person name="Floudas D."/>
            <person name="Held B.W."/>
            <person name="Riley R."/>
            <person name="Nagy L.G."/>
            <person name="Koehler G."/>
            <person name="Ransdell A.S."/>
            <person name="Younus H."/>
            <person name="Chow J."/>
            <person name="Chiniquy J."/>
            <person name="Lipzen A."/>
            <person name="Tritt A."/>
            <person name="Sun H."/>
            <person name="Haridas S."/>
            <person name="LaButti K."/>
            <person name="Ohm R.A."/>
            <person name="Kues U."/>
            <person name="Blanchette R.A."/>
            <person name="Grigoriev I.V."/>
            <person name="Minto R.E."/>
            <person name="Hibbett D.S."/>
        </authorList>
    </citation>
    <scope>NUCLEOTIDE SEQUENCE [LARGE SCALE GENOMIC DNA]</scope>
    <source>
        <strain evidence="2 3">ATCC 64428</strain>
    </source>
</reference>
<feature type="non-terminal residue" evidence="2">
    <location>
        <position position="153"/>
    </location>
</feature>
<dbReference type="AlphaFoldDB" id="A0A0D7AJA2"/>
<name>A0A0D7AJA2_9AGAR</name>